<comment type="caution">
    <text evidence="3">The sequence shown here is derived from an EMBL/GenBank/DDBJ whole genome shotgun (WGS) entry which is preliminary data.</text>
</comment>
<organism evidence="3 4">
    <name type="scientific">Denitrobaculum tricleocarpae</name>
    <dbReference type="NCBI Taxonomy" id="2591009"/>
    <lineage>
        <taxon>Bacteria</taxon>
        <taxon>Pseudomonadati</taxon>
        <taxon>Pseudomonadota</taxon>
        <taxon>Alphaproteobacteria</taxon>
        <taxon>Rhodospirillales</taxon>
        <taxon>Rhodospirillaceae</taxon>
        <taxon>Denitrobaculum</taxon>
    </lineage>
</organism>
<feature type="region of interest" description="Disordered" evidence="2">
    <location>
        <begin position="1269"/>
        <end position="1288"/>
    </location>
</feature>
<feature type="compositionally biased region" description="Basic and acidic residues" evidence="2">
    <location>
        <begin position="1"/>
        <end position="10"/>
    </location>
</feature>
<keyword evidence="4" id="KW-1185">Reference proteome</keyword>
<accession>A0A545TYD5</accession>
<protein>
    <submittedName>
        <fullName evidence="3">Uncharacterized protein</fullName>
    </submittedName>
</protein>
<reference evidence="3 4" key="1">
    <citation type="submission" date="2019-06" db="EMBL/GenBank/DDBJ databases">
        <title>Whole genome sequence for Rhodospirillaceae sp. R148.</title>
        <authorList>
            <person name="Wang G."/>
        </authorList>
    </citation>
    <scope>NUCLEOTIDE SEQUENCE [LARGE SCALE GENOMIC DNA]</scope>
    <source>
        <strain evidence="3 4">R148</strain>
    </source>
</reference>
<feature type="region of interest" description="Disordered" evidence="2">
    <location>
        <begin position="1"/>
        <end position="59"/>
    </location>
</feature>
<evidence type="ECO:0000313" key="4">
    <source>
        <dbReference type="Proteomes" id="UP000315252"/>
    </source>
</evidence>
<feature type="compositionally biased region" description="Gly residues" evidence="2">
    <location>
        <begin position="25"/>
        <end position="37"/>
    </location>
</feature>
<feature type="coiled-coil region" evidence="1">
    <location>
        <begin position="1092"/>
        <end position="1182"/>
    </location>
</feature>
<sequence length="1288" mass="138889">MSDTSNRDDDTPISVTVPPVRPTGSGTGRGTGPGVGRGSDTFTSTRRSQDDEEGVREDLRDRSEIERLRALRRGEGVEVSPPAIDRLIAERTFAAGAVFRRIGQFNDELGDFFAGVRPTLPPRLRGELLNPDGSPAKQILIEVLRPEYRDSEGVGEVSWAARKAVSDARGVFSIDLSPAPVPQDGLVLRLRGQNATIDHDVARIDALDGDIGLTILDRTLIALQRSVVSELTDLVPVDETDAAENPDDFQTRQPPLVLGEGDCASEYATEGGTVSRYRYSVLFRLIDPLLGPKLVTRDRRVGSTTVPSTIPSTGLVNAGFSATDVVAALGAGGGDWNFRDRLPIEEPVDVDEFFEDVTRDPERVPKAATLGLGYVTKMRVVMVNQGLSLGKLVYSLPLAPGEEQQVAVFEQDERLSVRDRESLTLEERQKFEESKDTSLDATVSTAFDEMIHGDSKFDTETDTTTKGRSGGFGLGVGGRIGKVFGSITGGFSGNFGNTESSSSGSASSNQNTSRDFLSETHENFSSAVERSASLKRRATRTGVRLANASDRQSATTKFIANRNHCHALTMQWFQVLRDYTIDTRVEGVQLVCFVPLQLIHFTRAVFNFPTLPENATRGVLLDRYNMILRYADVLRREFRGRRRYRRALGLLEDFAADPEMDPQGASPIAQDVVRFRVDGAFMPNDDISVAVVTKDGDRIGPVRISGTPIDIDLGGARKARDREQLIAFLRTARSTGSVEYSGAVALPQSIDRSDIARVEIRRRTGSFAYRFDGGDDAPRLDEIVSDLIKNDKDKDEVDLAAAARAIDRLLSTSLSGSEFDDLIGAPQLTDVDVIINEGLADQETIVGVDYETTLPPVLPIPVANIASILSRRDLRLIEDMYQHVIRNTVSYSKAVWSSMTEEERAILLERFTLGVPEGGLEDASSEIPLLSAVANKVLGFYGNMMIMPFHIPARLAEEMEVSTGDIQDAILRFHREGFRPPNRQISLPTRGLLGEAVLGRCNACETIDHRRFWNWQDSPTPPPVSATPSFPQGGGDVFSASAPASLLTNPPATNLTIAGGDVNPSAAGTSALAEILKAAPELAKGGANLTGLAELQKQLQAETQAAATGRDKAIDASTDLTKDLVGKAVALATASKAATAAEDKKKEASDAAAKKKAEADAAAKAKQEKAAADAEKAAFKKAVAELAKNAPAISALGGDHEDPGHFARHVLAGLPGGTGLLFHPSNVLQAAILSSAFTQARNDADVASNIEIGSQAFITELNSIEFSFGDGEVINPQPDNEEDEEEDV</sequence>
<gene>
    <name evidence="3" type="ORF">FKG95_08410</name>
</gene>
<feature type="compositionally biased region" description="Low complexity" evidence="2">
    <location>
        <begin position="14"/>
        <end position="24"/>
    </location>
</feature>
<evidence type="ECO:0000256" key="1">
    <source>
        <dbReference type="SAM" id="Coils"/>
    </source>
</evidence>
<evidence type="ECO:0000256" key="2">
    <source>
        <dbReference type="SAM" id="MobiDB-lite"/>
    </source>
</evidence>
<dbReference type="Proteomes" id="UP000315252">
    <property type="component" value="Unassembled WGS sequence"/>
</dbReference>
<evidence type="ECO:0000313" key="3">
    <source>
        <dbReference type="EMBL" id="TQV82230.1"/>
    </source>
</evidence>
<proteinExistence type="predicted"/>
<name>A0A545TYD5_9PROT</name>
<keyword evidence="1" id="KW-0175">Coiled coil</keyword>
<feature type="compositionally biased region" description="Acidic residues" evidence="2">
    <location>
        <begin position="1279"/>
        <end position="1288"/>
    </location>
</feature>
<dbReference type="RefSeq" id="WP_142895861.1">
    <property type="nucleotide sequence ID" value="NZ_ML660053.1"/>
</dbReference>
<dbReference type="EMBL" id="VHSH01000002">
    <property type="protein sequence ID" value="TQV82230.1"/>
    <property type="molecule type" value="Genomic_DNA"/>
</dbReference>
<dbReference type="OrthoDB" id="4312432at2"/>